<sequence>MGEQGRASKAPQGSPDPSLPSKPTTISTKQGRMIRAELLGNFAEADRLRDLLRAENSDLEVLSGAFVAAVRRRFGRIDDLRGITEFVANLGAILGAGVPRRETEAMVRVVLGEEYLLDSVEPEAAGTAVWAVLLGVVMELELSSTDVDSLILEAEWYAGMIDQLGALDALRSASPEMHPAWWRLPHSW</sequence>
<dbReference type="InParanoid" id="A0A1C4YNZ9"/>
<dbReference type="AlphaFoldDB" id="A0A1C4YNZ9"/>
<name>A0A1C4YNZ9_MICEC</name>
<evidence type="ECO:0000313" key="2">
    <source>
        <dbReference type="EMBL" id="SCF22483.1"/>
    </source>
</evidence>
<accession>A0A1C4YNZ9</accession>
<dbReference type="RefSeq" id="WP_143740543.1">
    <property type="nucleotide sequence ID" value="NZ_JBFAII010000017.1"/>
</dbReference>
<reference evidence="3" key="1">
    <citation type="submission" date="2016-06" db="EMBL/GenBank/DDBJ databases">
        <authorList>
            <person name="Varghese N."/>
            <person name="Submissions Spin"/>
        </authorList>
    </citation>
    <scope>NUCLEOTIDE SEQUENCE [LARGE SCALE GENOMIC DNA]</scope>
    <source>
        <strain evidence="3">DSM 43816</strain>
    </source>
</reference>
<dbReference type="Proteomes" id="UP000198253">
    <property type="component" value="Chromosome I"/>
</dbReference>
<feature type="region of interest" description="Disordered" evidence="1">
    <location>
        <begin position="1"/>
        <end position="27"/>
    </location>
</feature>
<protein>
    <submittedName>
        <fullName evidence="2">Uncharacterized protein</fullName>
    </submittedName>
</protein>
<evidence type="ECO:0000256" key="1">
    <source>
        <dbReference type="SAM" id="MobiDB-lite"/>
    </source>
</evidence>
<dbReference type="OrthoDB" id="9937821at2"/>
<proteinExistence type="predicted"/>
<evidence type="ECO:0000313" key="3">
    <source>
        <dbReference type="Proteomes" id="UP000198253"/>
    </source>
</evidence>
<gene>
    <name evidence="2" type="ORF">GA0070618_4201</name>
</gene>
<dbReference type="EMBL" id="LT607413">
    <property type="protein sequence ID" value="SCF22483.1"/>
    <property type="molecule type" value="Genomic_DNA"/>
</dbReference>
<keyword evidence="3" id="KW-1185">Reference proteome</keyword>
<organism evidence="2 3">
    <name type="scientific">Micromonospora echinospora</name>
    <name type="common">Micromonospora purpurea</name>
    <dbReference type="NCBI Taxonomy" id="1877"/>
    <lineage>
        <taxon>Bacteria</taxon>
        <taxon>Bacillati</taxon>
        <taxon>Actinomycetota</taxon>
        <taxon>Actinomycetes</taxon>
        <taxon>Micromonosporales</taxon>
        <taxon>Micromonosporaceae</taxon>
        <taxon>Micromonospora</taxon>
    </lineage>
</organism>